<evidence type="ECO:0000256" key="2">
    <source>
        <dbReference type="ARBA" id="ARBA00022729"/>
    </source>
</evidence>
<feature type="disulfide bond" evidence="6">
    <location>
        <begin position="879"/>
        <end position="888"/>
    </location>
</feature>
<feature type="disulfide bond" evidence="6">
    <location>
        <begin position="764"/>
        <end position="773"/>
    </location>
</feature>
<feature type="domain" description="EGF-like" evidence="10">
    <location>
        <begin position="1042"/>
        <end position="1077"/>
    </location>
</feature>
<feature type="disulfide bond" evidence="6">
    <location>
        <begin position="1632"/>
        <end position="1641"/>
    </location>
</feature>
<evidence type="ECO:0000256" key="7">
    <source>
        <dbReference type="SAM" id="MobiDB-lite"/>
    </source>
</evidence>
<evidence type="ECO:0000256" key="4">
    <source>
        <dbReference type="ARBA" id="ARBA00023157"/>
    </source>
</evidence>
<dbReference type="Pfam" id="PF12661">
    <property type="entry name" value="hEGF"/>
    <property type="match status" value="5"/>
</dbReference>
<feature type="domain" description="EGF-like" evidence="10">
    <location>
        <begin position="260"/>
        <end position="297"/>
    </location>
</feature>
<dbReference type="Gene3D" id="2.60.120.200">
    <property type="match status" value="2"/>
</dbReference>
<dbReference type="SMART" id="SM00181">
    <property type="entry name" value="EGF"/>
    <property type="match status" value="27"/>
</dbReference>
<evidence type="ECO:0000256" key="3">
    <source>
        <dbReference type="ARBA" id="ARBA00022737"/>
    </source>
</evidence>
<feature type="disulfide bond" evidence="6">
    <location>
        <begin position="2110"/>
        <end position="2119"/>
    </location>
</feature>
<dbReference type="InterPro" id="IPR000152">
    <property type="entry name" value="EGF-type_Asp/Asn_hydroxyl_site"/>
</dbReference>
<feature type="disulfide bond" evidence="6">
    <location>
        <begin position="450"/>
        <end position="459"/>
    </location>
</feature>
<dbReference type="Proteomes" id="UP001153292">
    <property type="component" value="Chromosome 5"/>
</dbReference>
<feature type="domain" description="EGF-like" evidence="10">
    <location>
        <begin position="1352"/>
        <end position="1388"/>
    </location>
</feature>
<feature type="region of interest" description="Disordered" evidence="7">
    <location>
        <begin position="2312"/>
        <end position="2451"/>
    </location>
</feature>
<feature type="disulfide bond" evidence="6">
    <location>
        <begin position="841"/>
        <end position="850"/>
    </location>
</feature>
<gene>
    <name evidence="11" type="ORF">CHILSU_LOCUS9033</name>
</gene>
<dbReference type="PRINTS" id="PR00010">
    <property type="entry name" value="EGFBLOOD"/>
</dbReference>
<feature type="disulfide bond" evidence="6">
    <location>
        <begin position="247"/>
        <end position="256"/>
    </location>
</feature>
<feature type="domain" description="EGF-like" evidence="10">
    <location>
        <begin position="853"/>
        <end position="889"/>
    </location>
</feature>
<organism evidence="11 12">
    <name type="scientific">Chilo suppressalis</name>
    <name type="common">Asiatic rice borer moth</name>
    <dbReference type="NCBI Taxonomy" id="168631"/>
    <lineage>
        <taxon>Eukaryota</taxon>
        <taxon>Metazoa</taxon>
        <taxon>Ecdysozoa</taxon>
        <taxon>Arthropoda</taxon>
        <taxon>Hexapoda</taxon>
        <taxon>Insecta</taxon>
        <taxon>Pterygota</taxon>
        <taxon>Neoptera</taxon>
        <taxon>Endopterygota</taxon>
        <taxon>Lepidoptera</taxon>
        <taxon>Glossata</taxon>
        <taxon>Ditrysia</taxon>
        <taxon>Pyraloidea</taxon>
        <taxon>Crambidae</taxon>
        <taxon>Crambinae</taxon>
        <taxon>Chilo</taxon>
    </lineage>
</organism>
<feature type="domain" description="EGF-like" evidence="10">
    <location>
        <begin position="615"/>
        <end position="653"/>
    </location>
</feature>
<feature type="disulfide bond" evidence="6">
    <location>
        <begin position="1067"/>
        <end position="1076"/>
    </location>
</feature>
<feature type="region of interest" description="Disordered" evidence="7">
    <location>
        <begin position="1814"/>
        <end position="1847"/>
    </location>
</feature>
<evidence type="ECO:0000256" key="6">
    <source>
        <dbReference type="PROSITE-ProRule" id="PRU00076"/>
    </source>
</evidence>
<feature type="domain" description="EGF-like" evidence="10">
    <location>
        <begin position="891"/>
        <end position="928"/>
    </location>
</feature>
<dbReference type="InterPro" id="IPR001881">
    <property type="entry name" value="EGF-like_Ca-bd_dom"/>
</dbReference>
<keyword evidence="5" id="KW-0325">Glycoprotein</keyword>
<dbReference type="PANTHER" id="PTHR12916">
    <property type="entry name" value="CYTOCHROME C OXIDASE POLYPEPTIDE VIC-2"/>
    <property type="match status" value="1"/>
</dbReference>
<accession>A0ABN8EDW2</accession>
<dbReference type="Pfam" id="PF00054">
    <property type="entry name" value="Laminin_G_1"/>
    <property type="match status" value="2"/>
</dbReference>
<feature type="disulfide bond" evidence="6">
    <location>
        <begin position="287"/>
        <end position="296"/>
    </location>
</feature>
<dbReference type="SUPFAM" id="SSF57196">
    <property type="entry name" value="EGF/Laminin"/>
    <property type="match status" value="10"/>
</dbReference>
<dbReference type="SMART" id="SM00179">
    <property type="entry name" value="EGF_CA"/>
    <property type="match status" value="21"/>
</dbReference>
<feature type="disulfide bond" evidence="6">
    <location>
        <begin position="1046"/>
        <end position="1056"/>
    </location>
</feature>
<dbReference type="InterPro" id="IPR000742">
    <property type="entry name" value="EGF"/>
</dbReference>
<keyword evidence="2" id="KW-0732">Signal</keyword>
<feature type="domain" description="EGF-like" evidence="10">
    <location>
        <begin position="815"/>
        <end position="851"/>
    </location>
</feature>
<feature type="domain" description="EGF-like" evidence="10">
    <location>
        <begin position="1606"/>
        <end position="1642"/>
    </location>
</feature>
<feature type="domain" description="EGF-like" evidence="10">
    <location>
        <begin position="679"/>
        <end position="709"/>
    </location>
</feature>
<feature type="compositionally biased region" description="Low complexity" evidence="7">
    <location>
        <begin position="1822"/>
        <end position="1839"/>
    </location>
</feature>
<dbReference type="PRINTS" id="PR01983">
    <property type="entry name" value="NOTCH"/>
</dbReference>
<feature type="disulfide bond" evidence="6">
    <location>
        <begin position="2089"/>
        <end position="2099"/>
    </location>
</feature>
<feature type="domain" description="EGF-like" evidence="10">
    <location>
        <begin position="739"/>
        <end position="774"/>
    </location>
</feature>
<keyword evidence="12" id="KW-1185">Reference proteome</keyword>
<dbReference type="InterPro" id="IPR018097">
    <property type="entry name" value="EGF_Ca-bd_CS"/>
</dbReference>
<feature type="domain" description="EGF-like" evidence="10">
    <location>
        <begin position="1929"/>
        <end position="1963"/>
    </location>
</feature>
<dbReference type="InterPro" id="IPR049883">
    <property type="entry name" value="NOTCH1_EGF-like"/>
</dbReference>
<dbReference type="PROSITE" id="PS01187">
    <property type="entry name" value="EGF_CA"/>
    <property type="match status" value="8"/>
</dbReference>
<dbReference type="InterPro" id="IPR013032">
    <property type="entry name" value="EGF-like_CS"/>
</dbReference>
<evidence type="ECO:0000313" key="12">
    <source>
        <dbReference type="Proteomes" id="UP001153292"/>
    </source>
</evidence>
<feature type="domain" description="EGF-like" evidence="10">
    <location>
        <begin position="2085"/>
        <end position="2120"/>
    </location>
</feature>
<keyword evidence="8" id="KW-0472">Membrane</keyword>
<comment type="caution">
    <text evidence="6">Lacks conserved residue(s) required for the propagation of feature annotation.</text>
</comment>
<dbReference type="CDD" id="cd00110">
    <property type="entry name" value="LamG"/>
    <property type="match status" value="2"/>
</dbReference>
<dbReference type="PROSITE" id="PS01186">
    <property type="entry name" value="EGF_2"/>
    <property type="match status" value="16"/>
</dbReference>
<evidence type="ECO:0000259" key="10">
    <source>
        <dbReference type="PROSITE" id="PS50026"/>
    </source>
</evidence>
<reference evidence="11" key="1">
    <citation type="submission" date="2021-12" db="EMBL/GenBank/DDBJ databases">
        <authorList>
            <person name="King R."/>
        </authorList>
    </citation>
    <scope>NUCLEOTIDE SEQUENCE</scope>
</reference>
<feature type="disulfide bond" evidence="6">
    <location>
        <begin position="1378"/>
        <end position="1387"/>
    </location>
</feature>
<feature type="compositionally biased region" description="Basic and acidic residues" evidence="7">
    <location>
        <begin position="2322"/>
        <end position="2331"/>
    </location>
</feature>
<feature type="disulfide bond" evidence="6">
    <location>
        <begin position="643"/>
        <end position="652"/>
    </location>
</feature>
<feature type="domain" description="EGF-like" evidence="10">
    <location>
        <begin position="776"/>
        <end position="813"/>
    </location>
</feature>
<feature type="disulfide bond" evidence="6">
    <location>
        <begin position="956"/>
        <end position="965"/>
    </location>
</feature>
<dbReference type="PROSITE" id="PS50026">
    <property type="entry name" value="EGF_3"/>
    <property type="match status" value="25"/>
</dbReference>
<keyword evidence="4 6" id="KW-1015">Disulfide bond</keyword>
<feature type="domain" description="EGF-like" evidence="10">
    <location>
        <begin position="302"/>
        <end position="340"/>
    </location>
</feature>
<feature type="domain" description="Laminin G" evidence="9">
    <location>
        <begin position="1399"/>
        <end position="1610"/>
    </location>
</feature>
<feature type="disulfide bond" evidence="6">
    <location>
        <begin position="803"/>
        <end position="812"/>
    </location>
</feature>
<feature type="domain" description="EGF-like" evidence="10">
    <location>
        <begin position="342"/>
        <end position="382"/>
    </location>
</feature>
<keyword evidence="3" id="KW-0677">Repeat</keyword>
<sequence>MKVDTLWRRRTAVNVAGGGYLLVFVWAWVLSLSLGAEPLGPSDRPEAYFNGSSYIHLSRPISLKQLVGLSFRTCVGGELFSQRIERYTLHVVALFEQVVVSWALGTQSTRDVGLPLETLDNRWHWVALRYRPNPPALLLEVDNHTQVIANVTWNPELLSAGALESGGAVVLVGNLFSGCIHEGPQLEFHPHSVHAHNVLFGHCPLTTDDCKDRVDVVRIPPKDHCYNEPCMRHGTCISRHDRYECHCTARYTGNNCEVDAGDPCRSAPCAHGGSCRETPRGDYRCTCPPAYHGPRCELEVSLDPQCVAQPCRNNGSCSVPPGADRYVCVCPPGFTGHDCEIEVDECVVAGPNACLNGGRCIDALNNYTCDCTDTGYTGARCETNVNECLESRAVCGHGVCYDTYGGFVCACRPGYTGPRCDTLSACASGPCGLGGACVEEGDGGGFRCVCARGFVPPLCTAPPSTQPPPPPPPPGHSPAPPSSTEPAPENAPAPPPAACADLACPPRSHCAAHALPPGMPSMVTGVAINKPVTCVCDPGYYGLPGAMANCTSAEAACEAGVCLNGGTCRLVASDRLECLCAPGYKGPYCEIGAGPAGPAGTGTGAGAARGLSELKAERCGSSPPPCLHAKACHDRPAGFRCECEAGWSGLRCDVASSDADEEGPETGAHDTAGAGTSVTDVECGCLNGGACRPDGACDCRPGYAGAHCEAPLDCRASSCPMYQECVEQGGSWRCAGAGAESACASAPCHNGTCLARDHTYHCQCPPGITGRLCEQDIDECRLMPKICNNGVCVNVPGSYQCYCRPGYTGDSCEQDIDECLSSPCKNGGTCLNLENNYECTCMEGFEGKDCSVNIDECSSGPCAAGSTCVDGVASYTCVCRDGLTGARCEQDIDDCESAPCLHGGRCLDLVNGYECDCTGTGYGGAACETDIDECAPQPCRHGGTCLDALNDYRCSCHPGYTGKNCETDIEECASSPCKWGGTCLERSNASLYRDADAGPLQVGPQPAMLLPEFFYRPFSYQNASGFECVCVSGTEGSRCEVNVDECASSPCGHGTCVDGIGAYVCDCSPGFEGQHCELEIDECQRYQPCAHGRCYDARASYYCSCAAGWGGRNCSVVLTGCRHQPCANHGTCRAWLRGESDQRYNCSCAPGYYGDTCRQITTMSLEKDSYAEVNTTREEGYDISFRFKTTLGSGLLAMGRGFTYFFLELSNGRLNLHSSLLNKWEGVFIGSNLNDSNWQKVFVTINSSHLVLAANEEQTIYPISQNEAYNGSVTSFGSTRLGAPGSSYAPLTHGPNFFVGCVQDVVVNGQWVLPEDANDTTVEANTEGSGSGEVGEGGVSQVLHGVTALCPRSPQCDPNPCQSGGACDDRWSSFMCACPRPHLGHTCQYNYTAATFGHESAKPRSVVSVAVSPAARRAVHAALDISMFVRTRKPTGQIFYLGSLPREGSEQSQVSASLLGGELLVHLRFNHTHENYTVGGTRLDNGYLHLIEVVRNATLVQVKLNGTEYFRKSISAAKQLDAEVLYLGGPPPPPPPAPAAVEAGGAAPEPDDAAYFKGVIQDVQVSNGVNVTIVEFFPLQVPGLSLPPPFGQVRLDPSGVVPGVVSDDACASRPCLHEAACKTTWNDYTCACPRGYKGKQCAEVEFCQLQGCPLNSHCRNLDAGYECVSNATFDGVNTTLAYSLRVPRGPAPAPAPPPAPPTTLTITYRTKVGGTLFHAVLTEEDGSESWFGVSVVGAQVAVHWKLGPALPRVRRLPAPRPLRWTELRLRVQRATITASFLEGEGHEEPGMQSPIDVAAWQRVLLHGQLFLGGKGPRPTAPPTTSAPTQSPASDSTSTTMPYTTSAQFDNSTDMSMWEYSEGDEFATENSAGLYFKGCIGAVHVGSLLLPFFTEEQLFVGAAAALLASQPHYALLAGRPWGAAENVGCVLCLESDCQRGGRCADVRNLYSCACPAGLAGDYCQIDIDECAEHQCQNGATCKDGIASYTCICPEGYEGDMCETDIDECASGPCGNGGTCVDARGAYTCVCAAGWTGARCMRPARAACAQRPCPDTRATCRDVAPDPPTGNNYTCDCIEGFEGVHCETAFCETTPCVHGECLTDGDQARCSCSEGYSGRLCDEELDACAAPSACLHRGRCVPTPPGHRCECRGTGLYIVLGGLQRETMRRGAGRVRRALGLSAPGPVRAHASGASLRVSRDRLDGLALRGGCGRVRGRPGELRARRVCQPRRIIQMRMRGRVLRPRVRSAGPVLRSRARLRRLGLGLGGGAGPRGRQRDPGALPAWGHLRAALHYRLGLYLSLYRRVGRTELHATGGVSAGGRGRVDVVGADRRGRRPRGPRLWGRRPRRPRRPGAPQAGHARHLLAQRTGVLQPARQPEPRAQTAPRGASHITCPRRPRLWGRRPRRPRRPGAPQAGHARHMTPQHNTNHGNSRPDDRPKSAPLPRISVIRE</sequence>
<name>A0ABN8EDW2_CHISP</name>
<dbReference type="Gene3D" id="2.10.25.10">
    <property type="entry name" value="Laminin"/>
    <property type="match status" value="25"/>
</dbReference>
<dbReference type="CDD" id="cd00054">
    <property type="entry name" value="EGF_CA"/>
    <property type="match status" value="18"/>
</dbReference>
<feature type="domain" description="EGF-like" evidence="10">
    <location>
        <begin position="1965"/>
        <end position="2001"/>
    </location>
</feature>
<feature type="domain" description="EGF-like" evidence="10">
    <location>
        <begin position="221"/>
        <end position="257"/>
    </location>
</feature>
<proteinExistence type="predicted"/>
<dbReference type="PROSITE" id="PS50025">
    <property type="entry name" value="LAM_G_DOMAIN"/>
    <property type="match status" value="2"/>
</dbReference>
<dbReference type="Pfam" id="PF07645">
    <property type="entry name" value="EGF_CA"/>
    <property type="match status" value="2"/>
</dbReference>
<feature type="domain" description="EGF-like" evidence="10">
    <location>
        <begin position="930"/>
        <end position="966"/>
    </location>
</feature>
<feature type="disulfide bond" evidence="6">
    <location>
        <begin position="311"/>
        <end position="328"/>
    </location>
</feature>
<feature type="domain" description="EGF-like" evidence="10">
    <location>
        <begin position="1079"/>
        <end position="1115"/>
    </location>
</feature>
<feature type="disulfide bond" evidence="6">
    <location>
        <begin position="411"/>
        <end position="420"/>
    </location>
</feature>
<dbReference type="InterPro" id="IPR009030">
    <property type="entry name" value="Growth_fac_rcpt_cys_sf"/>
</dbReference>
<dbReference type="InterPro" id="IPR013320">
    <property type="entry name" value="ConA-like_dom_sf"/>
</dbReference>
<dbReference type="PANTHER" id="PTHR12916:SF4">
    <property type="entry name" value="UNINFLATABLE, ISOFORM C"/>
    <property type="match status" value="1"/>
</dbReference>
<evidence type="ECO:0000256" key="5">
    <source>
        <dbReference type="ARBA" id="ARBA00023180"/>
    </source>
</evidence>
<protein>
    <recommendedName>
        <fullName evidence="13">Protein crumbs</fullName>
    </recommendedName>
</protein>
<feature type="disulfide bond" evidence="6">
    <location>
        <begin position="1148"/>
        <end position="1157"/>
    </location>
</feature>
<feature type="disulfide bond" evidence="6">
    <location>
        <begin position="699"/>
        <end position="708"/>
    </location>
</feature>
<evidence type="ECO:0000313" key="11">
    <source>
        <dbReference type="EMBL" id="CAH0691018.1"/>
    </source>
</evidence>
<dbReference type="PROSITE" id="PS00010">
    <property type="entry name" value="ASX_HYDROXYL"/>
    <property type="match status" value="14"/>
</dbReference>
<evidence type="ECO:0008006" key="13">
    <source>
        <dbReference type="Google" id="ProtNLM"/>
    </source>
</evidence>
<feature type="domain" description="EGF-like" evidence="10">
    <location>
        <begin position="2003"/>
        <end position="2039"/>
    </location>
</feature>
<feature type="disulfide bond" evidence="6">
    <location>
        <begin position="1991"/>
        <end position="2000"/>
    </location>
</feature>
<feature type="disulfide bond" evidence="6">
    <location>
        <begin position="580"/>
        <end position="589"/>
    </location>
</feature>
<dbReference type="EMBL" id="OU963898">
    <property type="protein sequence ID" value="CAH0691018.1"/>
    <property type="molecule type" value="Genomic_DNA"/>
</dbReference>
<feature type="domain" description="EGF-like" evidence="10">
    <location>
        <begin position="553"/>
        <end position="590"/>
    </location>
</feature>
<keyword evidence="8" id="KW-0812">Transmembrane</keyword>
<feature type="transmembrane region" description="Helical" evidence="8">
    <location>
        <begin position="12"/>
        <end position="34"/>
    </location>
</feature>
<feature type="region of interest" description="Disordered" evidence="7">
    <location>
        <begin position="461"/>
        <end position="494"/>
    </location>
</feature>
<feature type="domain" description="EGF-like" evidence="10">
    <location>
        <begin position="422"/>
        <end position="460"/>
    </location>
</feature>
<feature type="domain" description="Laminin G" evidence="9">
    <location>
        <begin position="1160"/>
        <end position="1350"/>
    </location>
</feature>
<feature type="compositionally biased region" description="Pro residues" evidence="7">
    <location>
        <begin position="464"/>
        <end position="494"/>
    </location>
</feature>
<evidence type="ECO:0000256" key="8">
    <source>
        <dbReference type="SAM" id="Phobius"/>
    </source>
</evidence>
<dbReference type="InterPro" id="IPR001791">
    <property type="entry name" value="Laminin_G"/>
</dbReference>
<feature type="domain" description="EGF-like" evidence="10">
    <location>
        <begin position="384"/>
        <end position="421"/>
    </location>
</feature>
<dbReference type="PROSITE" id="PS00022">
    <property type="entry name" value="EGF_1"/>
    <property type="match status" value="21"/>
</dbReference>
<feature type="disulfide bond" evidence="6">
    <location>
        <begin position="330"/>
        <end position="339"/>
    </location>
</feature>
<evidence type="ECO:0000259" key="9">
    <source>
        <dbReference type="PROSITE" id="PS50025"/>
    </source>
</evidence>
<keyword evidence="8" id="KW-1133">Transmembrane helix</keyword>
<feature type="disulfide bond" evidence="6">
    <location>
        <begin position="2029"/>
        <end position="2038"/>
    </location>
</feature>
<feature type="compositionally biased region" description="Basic residues" evidence="7">
    <location>
        <begin position="2393"/>
        <end position="2409"/>
    </location>
</feature>
<feature type="disulfide bond" evidence="6">
    <location>
        <begin position="1953"/>
        <end position="1962"/>
    </location>
</feature>
<evidence type="ECO:0000256" key="1">
    <source>
        <dbReference type="ARBA" id="ARBA00022536"/>
    </source>
</evidence>
<feature type="domain" description="EGF-like" evidence="10">
    <location>
        <begin position="1117"/>
        <end position="1158"/>
    </location>
</feature>
<feature type="domain" description="EGF-like" evidence="10">
    <location>
        <begin position="2122"/>
        <end position="2160"/>
    </location>
</feature>
<dbReference type="SMART" id="SM00282">
    <property type="entry name" value="LamG"/>
    <property type="match status" value="3"/>
</dbReference>
<feature type="disulfide bond" evidence="6">
    <location>
        <begin position="1105"/>
        <end position="1114"/>
    </location>
</feature>
<keyword evidence="1 6" id="KW-0245">EGF-like domain</keyword>
<dbReference type="SUPFAM" id="SSF57184">
    <property type="entry name" value="Growth factor receptor domain"/>
    <property type="match status" value="3"/>
</dbReference>
<feature type="disulfide bond" evidence="6">
    <location>
        <begin position="743"/>
        <end position="753"/>
    </location>
</feature>
<feature type="disulfide bond" evidence="6">
    <location>
        <begin position="431"/>
        <end position="448"/>
    </location>
</feature>
<dbReference type="Pfam" id="PF00008">
    <property type="entry name" value="EGF"/>
    <property type="match status" value="12"/>
</dbReference>
<feature type="compositionally biased region" description="Basic residues" evidence="7">
    <location>
        <begin position="2332"/>
        <end position="2351"/>
    </location>
</feature>
<dbReference type="SUPFAM" id="SSF49899">
    <property type="entry name" value="Concanavalin A-like lectins/glucanases"/>
    <property type="match status" value="3"/>
</dbReference>